<accession>A0A1H7SC02</accession>
<proteinExistence type="predicted"/>
<reference evidence="2" key="1">
    <citation type="submission" date="2016-10" db="EMBL/GenBank/DDBJ databases">
        <authorList>
            <person name="Varghese N."/>
            <person name="Submissions S."/>
        </authorList>
    </citation>
    <scope>NUCLEOTIDE SEQUENCE [LARGE SCALE GENOMIC DNA]</scope>
    <source>
        <strain evidence="2">DSM 25232 / NCIMB 14723 / 92V</strain>
    </source>
</reference>
<dbReference type="STRING" id="1038014.SAMN04487910_3079"/>
<dbReference type="InterPro" id="IPR021958">
    <property type="entry name" value="DUF3575"/>
</dbReference>
<dbReference type="OrthoDB" id="945117at2"/>
<organism evidence="1 2">
    <name type="scientific">Aquimarina amphilecti</name>
    <dbReference type="NCBI Taxonomy" id="1038014"/>
    <lineage>
        <taxon>Bacteria</taxon>
        <taxon>Pseudomonadati</taxon>
        <taxon>Bacteroidota</taxon>
        <taxon>Flavobacteriia</taxon>
        <taxon>Flavobacteriales</taxon>
        <taxon>Flavobacteriaceae</taxon>
        <taxon>Aquimarina</taxon>
    </lineage>
</organism>
<dbReference type="EMBL" id="FOAB01000005">
    <property type="protein sequence ID" value="SEL69726.1"/>
    <property type="molecule type" value="Genomic_DNA"/>
</dbReference>
<dbReference type="AlphaFoldDB" id="A0A1H7SC02"/>
<dbReference type="Pfam" id="PF12099">
    <property type="entry name" value="DUF3575"/>
    <property type="match status" value="1"/>
</dbReference>
<evidence type="ECO:0008006" key="3">
    <source>
        <dbReference type="Google" id="ProtNLM"/>
    </source>
</evidence>
<sequence>MSKKVIFQIVIVFTMITIHAQEAKTDTLNTIKDKTYKNSIRLLPLPTLFERGISLEYERLIKNNWSLNIQAFGASYNSDIYRIGSQRSGPWTNIVRIEVDSRYYLLNHKKAPQGWFVGPGIIGGYKNIDFEESNTSENRDYDSFIIGGVVKSGYQWIFKNGFTLGTASGLASIYRFSGPREASSTELLLEFSIGYSW</sequence>
<evidence type="ECO:0000313" key="2">
    <source>
        <dbReference type="Proteomes" id="UP000198521"/>
    </source>
</evidence>
<evidence type="ECO:0000313" key="1">
    <source>
        <dbReference type="EMBL" id="SEL69726.1"/>
    </source>
</evidence>
<keyword evidence="2" id="KW-1185">Reference proteome</keyword>
<dbReference type="Proteomes" id="UP000198521">
    <property type="component" value="Unassembled WGS sequence"/>
</dbReference>
<gene>
    <name evidence="1" type="ORF">SAMN04487910_3079</name>
</gene>
<dbReference type="RefSeq" id="WP_091410116.1">
    <property type="nucleotide sequence ID" value="NZ_FOAB01000005.1"/>
</dbReference>
<name>A0A1H7SC02_AQUAM</name>
<protein>
    <recommendedName>
        <fullName evidence="3">DUF3575 domain-containing protein</fullName>
    </recommendedName>
</protein>